<dbReference type="Pfam" id="PF01243">
    <property type="entry name" value="PNPOx_N"/>
    <property type="match status" value="1"/>
</dbReference>
<dbReference type="AlphaFoldDB" id="A0A0S3F1R4"/>
<dbReference type="GO" id="GO:0004733">
    <property type="term" value="F:pyridoxamine phosphate oxidase activity"/>
    <property type="evidence" value="ECO:0007669"/>
    <property type="project" value="UniProtKB-UniRule"/>
</dbReference>
<dbReference type="NCBIfam" id="TIGR00558">
    <property type="entry name" value="pdxH"/>
    <property type="match status" value="1"/>
</dbReference>
<evidence type="ECO:0000256" key="5">
    <source>
        <dbReference type="ARBA" id="ARBA00023002"/>
    </source>
</evidence>
<dbReference type="EC" id="1.4.3.5" evidence="7"/>
<gene>
    <name evidence="7" type="primary">pdxH</name>
    <name evidence="11" type="ORF">ATN00_16335</name>
</gene>
<feature type="domain" description="Pyridoxamine 5'-phosphate oxidase N-terminal" evidence="9">
    <location>
        <begin position="17"/>
        <end position="138"/>
    </location>
</feature>
<dbReference type="NCBIfam" id="NF004231">
    <property type="entry name" value="PRK05679.1"/>
    <property type="match status" value="1"/>
</dbReference>
<evidence type="ECO:0000256" key="1">
    <source>
        <dbReference type="ARBA" id="ARBA00007301"/>
    </source>
</evidence>
<comment type="similarity">
    <text evidence="1 7">Belongs to the pyridoxamine 5'-phosphate oxidase family.</text>
</comment>
<comment type="catalytic activity">
    <reaction evidence="7">
        <text>pyridoxine 5'-phosphate + O2 = pyridoxal 5'-phosphate + H2O2</text>
        <dbReference type="Rhea" id="RHEA:15149"/>
        <dbReference type="ChEBI" id="CHEBI:15379"/>
        <dbReference type="ChEBI" id="CHEBI:16240"/>
        <dbReference type="ChEBI" id="CHEBI:58589"/>
        <dbReference type="ChEBI" id="CHEBI:597326"/>
        <dbReference type="EC" id="1.4.3.5"/>
    </reaction>
</comment>
<feature type="binding site" evidence="7">
    <location>
        <begin position="170"/>
        <end position="172"/>
    </location>
    <ligand>
        <name>substrate</name>
    </ligand>
</feature>
<evidence type="ECO:0000256" key="6">
    <source>
        <dbReference type="ARBA" id="ARBA00023096"/>
    </source>
</evidence>
<dbReference type="PROSITE" id="PS01064">
    <property type="entry name" value="PYRIDOX_OXIDASE"/>
    <property type="match status" value="1"/>
</dbReference>
<name>A0A0S3F1R4_9SPHN</name>
<keyword evidence="5 7" id="KW-0560">Oxidoreductase</keyword>
<comment type="catalytic activity">
    <reaction evidence="7">
        <text>pyridoxamine 5'-phosphate + O2 + H2O = pyridoxal 5'-phosphate + H2O2 + NH4(+)</text>
        <dbReference type="Rhea" id="RHEA:15817"/>
        <dbReference type="ChEBI" id="CHEBI:15377"/>
        <dbReference type="ChEBI" id="CHEBI:15379"/>
        <dbReference type="ChEBI" id="CHEBI:16240"/>
        <dbReference type="ChEBI" id="CHEBI:28938"/>
        <dbReference type="ChEBI" id="CHEBI:58451"/>
        <dbReference type="ChEBI" id="CHEBI:597326"/>
        <dbReference type="EC" id="1.4.3.5"/>
    </reaction>
</comment>
<dbReference type="GO" id="GO:0010181">
    <property type="term" value="F:FMN binding"/>
    <property type="evidence" value="ECO:0007669"/>
    <property type="project" value="UniProtKB-UniRule"/>
</dbReference>
<dbReference type="InterPro" id="IPR019576">
    <property type="entry name" value="Pyridoxamine_oxidase_dimer_C"/>
</dbReference>
<proteinExistence type="inferred from homology"/>
<keyword evidence="4 7" id="KW-0288">FMN</keyword>
<evidence type="ECO:0000256" key="4">
    <source>
        <dbReference type="ARBA" id="ARBA00022643"/>
    </source>
</evidence>
<feature type="binding site" evidence="7 8">
    <location>
        <position position="84"/>
    </location>
    <ligand>
        <name>FMN</name>
        <dbReference type="ChEBI" id="CHEBI:58210"/>
    </ligand>
</feature>
<sequence>MTDPFALFDEWYAQARQSEINDSNAMALATADERGRPSVRMVLLKGHGPDGFVFYTNFEGRKAGELLDNPHAALLFHWKSLRRQVRIEGPVGRVDEAAADAYFATRSRDSQLGAWASDQSQPLPSREVFMARYEEMRARFEGGPVPRPPHWSGFRVKPQRIEFWQDREHRLHERRLFTRHGDEWHEGMLYP</sequence>
<comment type="subunit">
    <text evidence="2 7">Homodimer.</text>
</comment>
<comment type="pathway">
    <text evidence="7">Cofactor metabolism; pyridoxal 5'-phosphate salvage; pyridoxal 5'-phosphate from pyridoxamine 5'-phosphate: step 1/1.</text>
</comment>
<dbReference type="KEGG" id="sbd:ATN00_16335"/>
<keyword evidence="12" id="KW-1185">Reference proteome</keyword>
<reference evidence="11" key="1">
    <citation type="submission" date="2015-11" db="EMBL/GenBank/DDBJ databases">
        <title>A Two-component Flavoprotein Monooxygenase System MeaXY Responsible for para-Hydroxylation of 2-Methyl-6-ethylaniline and 2,6-Diethylaniline in Sphingobium baderi DE-13.</title>
        <authorList>
            <person name="Cheng M."/>
            <person name="Meng Q."/>
            <person name="Yang Y."/>
            <person name="Chu C."/>
            <person name="Yan X."/>
            <person name="He J."/>
            <person name="Li S."/>
        </authorList>
    </citation>
    <scope>NUCLEOTIDE SEQUENCE [LARGE SCALE GENOMIC DNA]</scope>
    <source>
        <strain evidence="11">DE-13</strain>
    </source>
</reference>
<feature type="binding site" evidence="7">
    <location>
        <position position="110"/>
    </location>
    <ligand>
        <name>substrate</name>
    </ligand>
</feature>
<evidence type="ECO:0000313" key="11">
    <source>
        <dbReference type="EMBL" id="ALR21632.1"/>
    </source>
</evidence>
<evidence type="ECO:0000256" key="2">
    <source>
        <dbReference type="ARBA" id="ARBA00011738"/>
    </source>
</evidence>
<dbReference type="RefSeq" id="WP_062066456.1">
    <property type="nucleotide sequence ID" value="NZ_CP013264.1"/>
</dbReference>
<feature type="binding site" evidence="7 8">
    <location>
        <position position="164"/>
    </location>
    <ligand>
        <name>FMN</name>
        <dbReference type="ChEBI" id="CHEBI:58210"/>
    </ligand>
</feature>
<protein>
    <recommendedName>
        <fullName evidence="7">Pyridoxine/pyridoxamine 5'-phosphate oxidase</fullName>
        <ecNumber evidence="7">1.4.3.5</ecNumber>
    </recommendedName>
    <alternativeName>
        <fullName evidence="7">PNP/PMP oxidase</fullName>
        <shortName evidence="7">PNPOx</shortName>
    </alternativeName>
    <alternativeName>
        <fullName evidence="7">Pyridoxal 5'-phosphate synthase</fullName>
    </alternativeName>
</protein>
<feature type="binding site" evidence="7 8">
    <location>
        <begin position="119"/>
        <end position="120"/>
    </location>
    <ligand>
        <name>FMN</name>
        <dbReference type="ChEBI" id="CHEBI:58210"/>
    </ligand>
</feature>
<dbReference type="EMBL" id="CP013264">
    <property type="protein sequence ID" value="ALR21632.1"/>
    <property type="molecule type" value="Genomic_DNA"/>
</dbReference>
<evidence type="ECO:0000313" key="12">
    <source>
        <dbReference type="Proteomes" id="UP000056968"/>
    </source>
</evidence>
<feature type="binding site" evidence="7 8">
    <location>
        <begin position="55"/>
        <end position="56"/>
    </location>
    <ligand>
        <name>FMN</name>
        <dbReference type="ChEBI" id="CHEBI:58210"/>
    </ligand>
</feature>
<dbReference type="STRING" id="1332080.ATN00_16335"/>
<dbReference type="PANTHER" id="PTHR10851">
    <property type="entry name" value="PYRIDOXINE-5-PHOSPHATE OXIDASE"/>
    <property type="match status" value="1"/>
</dbReference>
<feature type="binding site" evidence="7 8">
    <location>
        <position position="61"/>
    </location>
    <ligand>
        <name>FMN</name>
        <dbReference type="ChEBI" id="CHEBI:58210"/>
    </ligand>
</feature>
<evidence type="ECO:0000256" key="8">
    <source>
        <dbReference type="PIRSR" id="PIRSR000190-2"/>
    </source>
</evidence>
<dbReference type="InterPro" id="IPR012349">
    <property type="entry name" value="Split_barrel_FMN-bd"/>
</dbReference>
<dbReference type="Gene3D" id="2.30.110.10">
    <property type="entry name" value="Electron Transport, Fmn-binding Protein, Chain A"/>
    <property type="match status" value="1"/>
</dbReference>
<feature type="binding site" evidence="7 8">
    <location>
        <begin position="40"/>
        <end position="45"/>
    </location>
    <ligand>
        <name>FMN</name>
        <dbReference type="ChEBI" id="CHEBI:58210"/>
    </ligand>
</feature>
<dbReference type="PANTHER" id="PTHR10851:SF0">
    <property type="entry name" value="PYRIDOXINE-5'-PHOSPHATE OXIDASE"/>
    <property type="match status" value="1"/>
</dbReference>
<dbReference type="FunFam" id="2.30.110.10:FF:000020">
    <property type="entry name" value="PNPO isoform 11"/>
    <property type="match status" value="1"/>
</dbReference>
<evidence type="ECO:0000259" key="9">
    <source>
        <dbReference type="Pfam" id="PF01243"/>
    </source>
</evidence>
<comment type="function">
    <text evidence="7">Catalyzes the oxidation of either pyridoxine 5'-phosphate (PNP) or pyridoxamine 5'-phosphate (PMP) into pyridoxal 5'-phosphate (PLP).</text>
</comment>
<dbReference type="OrthoDB" id="9780392at2"/>
<evidence type="ECO:0000259" key="10">
    <source>
        <dbReference type="Pfam" id="PF10590"/>
    </source>
</evidence>
<feature type="domain" description="Pyridoxine 5'-phosphate oxidase dimerisation C-terminal" evidence="10">
    <location>
        <begin position="151"/>
        <end position="191"/>
    </location>
</feature>
<dbReference type="InterPro" id="IPR011576">
    <property type="entry name" value="Pyridox_Oxase_N"/>
</dbReference>
<dbReference type="Pfam" id="PF10590">
    <property type="entry name" value="PNP_phzG_C"/>
    <property type="match status" value="1"/>
</dbReference>
<dbReference type="GO" id="GO:0008615">
    <property type="term" value="P:pyridoxine biosynthetic process"/>
    <property type="evidence" value="ECO:0007669"/>
    <property type="project" value="UniProtKB-UniRule"/>
</dbReference>
<feature type="binding site" evidence="7 8">
    <location>
        <position position="62"/>
    </location>
    <ligand>
        <name>FMN</name>
        <dbReference type="ChEBI" id="CHEBI:58210"/>
    </ligand>
</feature>
<evidence type="ECO:0000256" key="3">
    <source>
        <dbReference type="ARBA" id="ARBA00022630"/>
    </source>
</evidence>
<dbReference type="InterPro" id="IPR019740">
    <property type="entry name" value="Pyridox_Oxase_CS"/>
</dbReference>
<keyword evidence="6 7" id="KW-0664">Pyridoxine biosynthesis</keyword>
<comment type="cofactor">
    <cofactor evidence="7 8">
        <name>FMN</name>
        <dbReference type="ChEBI" id="CHEBI:58210"/>
    </cofactor>
    <text evidence="7 8">Binds 1 FMN per subunit.</text>
</comment>
<dbReference type="Proteomes" id="UP000056968">
    <property type="component" value="Chromosome"/>
</dbReference>
<feature type="binding site" evidence="7">
    <location>
        <position position="102"/>
    </location>
    <ligand>
        <name>substrate</name>
    </ligand>
</feature>
<accession>A0A0S3F1R4</accession>
<organism evidence="11 12">
    <name type="scientific">Sphingobium baderi</name>
    <dbReference type="NCBI Taxonomy" id="1332080"/>
    <lineage>
        <taxon>Bacteria</taxon>
        <taxon>Pseudomonadati</taxon>
        <taxon>Pseudomonadota</taxon>
        <taxon>Alphaproteobacteria</taxon>
        <taxon>Sphingomonadales</taxon>
        <taxon>Sphingomonadaceae</taxon>
        <taxon>Sphingobium</taxon>
    </lineage>
</organism>
<dbReference type="UniPathway" id="UPA01068">
    <property type="reaction ID" value="UER00304"/>
</dbReference>
<feature type="binding site" evidence="7">
    <location>
        <position position="45"/>
    </location>
    <ligand>
        <name>substrate</name>
    </ligand>
</feature>
<dbReference type="SUPFAM" id="SSF50475">
    <property type="entry name" value="FMN-binding split barrel"/>
    <property type="match status" value="1"/>
</dbReference>
<feature type="binding site" evidence="7 8">
    <location>
        <position position="174"/>
    </location>
    <ligand>
        <name>FMN</name>
        <dbReference type="ChEBI" id="CHEBI:58210"/>
    </ligand>
</feature>
<keyword evidence="3 7" id="KW-0285">Flavoprotein</keyword>
<comment type="pathway">
    <text evidence="7">Cofactor metabolism; pyridoxal 5'-phosphate salvage; pyridoxal 5'-phosphate from pyridoxine 5'-phosphate: step 1/1.</text>
</comment>
<dbReference type="HAMAP" id="MF_01629">
    <property type="entry name" value="PdxH"/>
    <property type="match status" value="1"/>
</dbReference>
<dbReference type="PIRSF" id="PIRSF000190">
    <property type="entry name" value="Pyd_amn-ph_oxd"/>
    <property type="match status" value="1"/>
</dbReference>
<evidence type="ECO:0000256" key="7">
    <source>
        <dbReference type="HAMAP-Rule" id="MF_01629"/>
    </source>
</evidence>
<feature type="binding site" evidence="7">
    <location>
        <position position="106"/>
    </location>
    <ligand>
        <name>substrate</name>
    </ligand>
</feature>
<dbReference type="InterPro" id="IPR000659">
    <property type="entry name" value="Pyridox_Oxase"/>
</dbReference>